<dbReference type="Proteomes" id="UP000187203">
    <property type="component" value="Unassembled WGS sequence"/>
</dbReference>
<feature type="domain" description="G-patch" evidence="1">
    <location>
        <begin position="1"/>
        <end position="39"/>
    </location>
</feature>
<dbReference type="OrthoDB" id="21470at2759"/>
<accession>A0A1R3KHC7</accession>
<dbReference type="EMBL" id="AWUE01013600">
    <property type="protein sequence ID" value="OMP06470.1"/>
    <property type="molecule type" value="Genomic_DNA"/>
</dbReference>
<evidence type="ECO:0000259" key="1">
    <source>
        <dbReference type="PROSITE" id="PS50174"/>
    </source>
</evidence>
<sequence length="148" mass="16529">MKRYDWTEGQGLGKNVEGMMGILAGGAQSSGFGLGFEAPAEDYQGLTDSEMDGLMGRKKPSTEEAEADIRKASEFTVCATSEEVTRPYPWIRELAPGEELDNWEAYGFKRKEKGETCVKRKAKGISFGALEEEVEGDQWFEKKRRRCG</sequence>
<organism evidence="2 3">
    <name type="scientific">Corchorus olitorius</name>
    <dbReference type="NCBI Taxonomy" id="93759"/>
    <lineage>
        <taxon>Eukaryota</taxon>
        <taxon>Viridiplantae</taxon>
        <taxon>Streptophyta</taxon>
        <taxon>Embryophyta</taxon>
        <taxon>Tracheophyta</taxon>
        <taxon>Spermatophyta</taxon>
        <taxon>Magnoliopsida</taxon>
        <taxon>eudicotyledons</taxon>
        <taxon>Gunneridae</taxon>
        <taxon>Pentapetalae</taxon>
        <taxon>rosids</taxon>
        <taxon>malvids</taxon>
        <taxon>Malvales</taxon>
        <taxon>Malvaceae</taxon>
        <taxon>Grewioideae</taxon>
        <taxon>Apeibeae</taxon>
        <taxon>Corchorus</taxon>
    </lineage>
</organism>
<evidence type="ECO:0000313" key="2">
    <source>
        <dbReference type="EMBL" id="OMP06470.1"/>
    </source>
</evidence>
<dbReference type="AlphaFoldDB" id="A0A1R3KHC7"/>
<name>A0A1R3KHC7_9ROSI</name>
<dbReference type="GO" id="GO:0003676">
    <property type="term" value="F:nucleic acid binding"/>
    <property type="evidence" value="ECO:0007669"/>
    <property type="project" value="InterPro"/>
</dbReference>
<keyword evidence="3" id="KW-1185">Reference proteome</keyword>
<protein>
    <recommendedName>
        <fullName evidence="1">G-patch domain-containing protein</fullName>
    </recommendedName>
</protein>
<dbReference type="PROSITE" id="PS50174">
    <property type="entry name" value="G_PATCH"/>
    <property type="match status" value="1"/>
</dbReference>
<dbReference type="InterPro" id="IPR000467">
    <property type="entry name" value="G_patch_dom"/>
</dbReference>
<proteinExistence type="predicted"/>
<comment type="caution">
    <text evidence="2">The sequence shown here is derived from an EMBL/GenBank/DDBJ whole genome shotgun (WGS) entry which is preliminary data.</text>
</comment>
<gene>
    <name evidence="2" type="ORF">COLO4_08115</name>
</gene>
<reference evidence="3" key="1">
    <citation type="submission" date="2013-09" db="EMBL/GenBank/DDBJ databases">
        <title>Corchorus olitorius genome sequencing.</title>
        <authorList>
            <person name="Alam M."/>
            <person name="Haque M.S."/>
            <person name="Islam M.S."/>
            <person name="Emdad E.M."/>
            <person name="Islam M.M."/>
            <person name="Ahmed B."/>
            <person name="Halim A."/>
            <person name="Hossen Q.M.M."/>
            <person name="Hossain M.Z."/>
            <person name="Ahmed R."/>
            <person name="Khan M.M."/>
            <person name="Islam R."/>
            <person name="Rashid M.M."/>
            <person name="Khan S.A."/>
            <person name="Rahman M.S."/>
            <person name="Alam M."/>
            <person name="Yahiya A.S."/>
            <person name="Khan M.S."/>
            <person name="Azam M.S."/>
            <person name="Haque T."/>
            <person name="Lashkar M.Z.H."/>
            <person name="Akhand A.I."/>
            <person name="Morshed G."/>
            <person name="Roy S."/>
            <person name="Uddin K.S."/>
            <person name="Rabeya T."/>
            <person name="Hossain A.S."/>
            <person name="Chowdhury A."/>
            <person name="Snigdha A.R."/>
            <person name="Mortoza M.S."/>
            <person name="Matin S.A."/>
            <person name="Hoque S.M.E."/>
            <person name="Islam M.K."/>
            <person name="Roy D.K."/>
            <person name="Haider R."/>
            <person name="Moosa M.M."/>
            <person name="Elias S.M."/>
            <person name="Hasan A.M."/>
            <person name="Jahan S."/>
            <person name="Shafiuddin M."/>
            <person name="Mahmood N."/>
            <person name="Shommy N.S."/>
        </authorList>
    </citation>
    <scope>NUCLEOTIDE SEQUENCE [LARGE SCALE GENOMIC DNA]</scope>
    <source>
        <strain evidence="3">cv. O-4</strain>
    </source>
</reference>
<evidence type="ECO:0000313" key="3">
    <source>
        <dbReference type="Proteomes" id="UP000187203"/>
    </source>
</evidence>